<dbReference type="SUPFAM" id="SSF55031">
    <property type="entry name" value="Bacterial exopeptidase dimerisation domain"/>
    <property type="match status" value="1"/>
</dbReference>
<dbReference type="PROSITE" id="PS00759">
    <property type="entry name" value="ARGE_DAPE_CPG2_2"/>
    <property type="match status" value="1"/>
</dbReference>
<comment type="similarity">
    <text evidence="2">Belongs to the peptidase M20A family. ArgE subfamily.</text>
</comment>
<sequence>MTTSPASLPATARDILATLVDFDLLSRQSNLALIEWVEQYLDAYGISHERIASDDGERFNLLARIGPDVAGGVVLSGHTDVVPVEGQQWQSDPFTLTERDGRLYGRGSCDMKGFLACALSGVPDWSRRELKRPIWLAFSYDEEIGCLGAPRMIEHLVKHHPAPSAVIIGEPTLMAPVILQKGITTLRTIIHGVPSHSSQVNQGISAIHIAARLVSRIEDIMSELAEEGSLDDAFNVPHSSLHVGTIKGGNAINIMAQHCEFDWEIRHLPEEGFEAVYQRFREYSDELETTLKGVNADFAIETTTLTDTVPGLENRNNEEALALLEKLGVREPGQAVAYATEAGQFQRAGLQAVICGPGSIEQAHRADEFISLEQLERGERLMQSLGPIMAE</sequence>
<keyword evidence="7" id="KW-0378">Hydrolase</keyword>
<evidence type="ECO:0000256" key="8">
    <source>
        <dbReference type="ARBA" id="ARBA00022833"/>
    </source>
</evidence>
<keyword evidence="6" id="KW-0479">Metal-binding</keyword>
<dbReference type="InterPro" id="IPR011650">
    <property type="entry name" value="Peptidase_M20_dimer"/>
</dbReference>
<dbReference type="AlphaFoldDB" id="A0A240UU16"/>
<dbReference type="CDD" id="cd03894">
    <property type="entry name" value="M20_ArgE"/>
    <property type="match status" value="1"/>
</dbReference>
<dbReference type="PANTHER" id="PTHR43808:SF31">
    <property type="entry name" value="N-ACETYL-L-CITRULLINE DEACETYLASE"/>
    <property type="match status" value="1"/>
</dbReference>
<keyword evidence="8" id="KW-0862">Zinc</keyword>
<dbReference type="NCBIfam" id="NF005710">
    <property type="entry name" value="PRK07522.1"/>
    <property type="match status" value="1"/>
</dbReference>
<dbReference type="Proteomes" id="UP000194457">
    <property type="component" value="Chromosome"/>
</dbReference>
<evidence type="ECO:0000313" key="11">
    <source>
        <dbReference type="EMBL" id="ART64542.1"/>
    </source>
</evidence>
<gene>
    <name evidence="11" type="ORF">B9H00_02435</name>
</gene>
<feature type="domain" description="Peptidase M20 dimerisation" evidence="10">
    <location>
        <begin position="180"/>
        <end position="286"/>
    </location>
</feature>
<keyword evidence="9" id="KW-0170">Cobalt</keyword>
<dbReference type="NCBIfam" id="TIGR01892">
    <property type="entry name" value="AcOrn-deacetyl"/>
    <property type="match status" value="1"/>
</dbReference>
<evidence type="ECO:0000256" key="3">
    <source>
        <dbReference type="ARBA" id="ARBA00022490"/>
    </source>
</evidence>
<comment type="cofactor">
    <cofactor evidence="1">
        <name>Zn(2+)</name>
        <dbReference type="ChEBI" id="CHEBI:29105"/>
    </cofactor>
</comment>
<evidence type="ECO:0000256" key="6">
    <source>
        <dbReference type="ARBA" id="ARBA00022723"/>
    </source>
</evidence>
<keyword evidence="12" id="KW-1185">Reference proteome</keyword>
<evidence type="ECO:0000256" key="2">
    <source>
        <dbReference type="ARBA" id="ARBA00005691"/>
    </source>
</evidence>
<dbReference type="SUPFAM" id="SSF53187">
    <property type="entry name" value="Zn-dependent exopeptidases"/>
    <property type="match status" value="1"/>
</dbReference>
<evidence type="ECO:0000256" key="4">
    <source>
        <dbReference type="ARBA" id="ARBA00022571"/>
    </source>
</evidence>
<dbReference type="Pfam" id="PF07687">
    <property type="entry name" value="M20_dimer"/>
    <property type="match status" value="1"/>
</dbReference>
<evidence type="ECO:0000256" key="5">
    <source>
        <dbReference type="ARBA" id="ARBA00022605"/>
    </source>
</evidence>
<dbReference type="GO" id="GO:0006526">
    <property type="term" value="P:L-arginine biosynthetic process"/>
    <property type="evidence" value="ECO:0007669"/>
    <property type="project" value="UniProtKB-KW"/>
</dbReference>
<dbReference type="GO" id="GO:0046872">
    <property type="term" value="F:metal ion binding"/>
    <property type="evidence" value="ECO:0007669"/>
    <property type="project" value="UniProtKB-KW"/>
</dbReference>
<dbReference type="OrthoDB" id="3665926at2"/>
<dbReference type="Gene3D" id="3.40.630.10">
    <property type="entry name" value="Zn peptidases"/>
    <property type="match status" value="1"/>
</dbReference>
<keyword evidence="3" id="KW-0963">Cytoplasm</keyword>
<dbReference type="Gene3D" id="3.30.70.360">
    <property type="match status" value="1"/>
</dbReference>
<dbReference type="InterPro" id="IPR036264">
    <property type="entry name" value="Bact_exopeptidase_dim_dom"/>
</dbReference>
<dbReference type="RefSeq" id="WP_086901658.1">
    <property type="nucleotide sequence ID" value="NZ_CP021358.1"/>
</dbReference>
<reference evidence="11 12" key="1">
    <citation type="submission" date="2017-05" db="EMBL/GenBank/DDBJ databases">
        <authorList>
            <person name="Song R."/>
            <person name="Chenine A.L."/>
            <person name="Ruprecht R.M."/>
        </authorList>
    </citation>
    <scope>NUCLEOTIDE SEQUENCE [LARGE SCALE GENOMIC DNA]</scope>
    <source>
        <strain evidence="11">SW32</strain>
    </source>
</reference>
<dbReference type="InterPro" id="IPR050072">
    <property type="entry name" value="Peptidase_M20A"/>
</dbReference>
<evidence type="ECO:0000256" key="9">
    <source>
        <dbReference type="ARBA" id="ARBA00023285"/>
    </source>
</evidence>
<dbReference type="PANTHER" id="PTHR43808">
    <property type="entry name" value="ACETYLORNITHINE DEACETYLASE"/>
    <property type="match status" value="1"/>
</dbReference>
<dbReference type="KEGG" id="kma:B9H00_02435"/>
<keyword evidence="4" id="KW-0055">Arginine biosynthesis</keyword>
<proteinExistence type="inferred from homology"/>
<organism evidence="11 12">
    <name type="scientific">Kushneria marisflavi</name>
    <dbReference type="NCBI Taxonomy" id="157779"/>
    <lineage>
        <taxon>Bacteria</taxon>
        <taxon>Pseudomonadati</taxon>
        <taxon>Pseudomonadota</taxon>
        <taxon>Gammaproteobacteria</taxon>
        <taxon>Oceanospirillales</taxon>
        <taxon>Halomonadaceae</taxon>
        <taxon>Kushneria</taxon>
    </lineage>
</organism>
<evidence type="ECO:0000256" key="1">
    <source>
        <dbReference type="ARBA" id="ARBA00001947"/>
    </source>
</evidence>
<accession>A0A240UU16</accession>
<dbReference type="Pfam" id="PF01546">
    <property type="entry name" value="Peptidase_M20"/>
    <property type="match status" value="1"/>
</dbReference>
<dbReference type="InterPro" id="IPR001261">
    <property type="entry name" value="ArgE/DapE_CS"/>
</dbReference>
<keyword evidence="5" id="KW-0028">Amino-acid biosynthesis</keyword>
<dbReference type="GO" id="GO:0008777">
    <property type="term" value="F:acetylornithine deacetylase activity"/>
    <property type="evidence" value="ECO:0007669"/>
    <property type="project" value="TreeGrafter"/>
</dbReference>
<dbReference type="InterPro" id="IPR010169">
    <property type="entry name" value="AcOrn-deacetyl"/>
</dbReference>
<dbReference type="EMBL" id="CP021358">
    <property type="protein sequence ID" value="ART64542.1"/>
    <property type="molecule type" value="Genomic_DNA"/>
</dbReference>
<dbReference type="InterPro" id="IPR002933">
    <property type="entry name" value="Peptidase_M20"/>
</dbReference>
<evidence type="ECO:0000259" key="10">
    <source>
        <dbReference type="Pfam" id="PF07687"/>
    </source>
</evidence>
<evidence type="ECO:0000256" key="7">
    <source>
        <dbReference type="ARBA" id="ARBA00022801"/>
    </source>
</evidence>
<name>A0A240UU16_9GAMM</name>
<evidence type="ECO:0000313" key="12">
    <source>
        <dbReference type="Proteomes" id="UP000194457"/>
    </source>
</evidence>
<protein>
    <submittedName>
        <fullName evidence="11">Acetylornithine deacetylase</fullName>
    </submittedName>
</protein>